<accession>A0A090QV59</accession>
<gene>
    <name evidence="1" type="ORF">JCM19237_1788</name>
</gene>
<protein>
    <submittedName>
        <fullName evidence="1">Uncharacterized protein</fullName>
    </submittedName>
</protein>
<dbReference type="AlphaFoldDB" id="A0A090QV59"/>
<evidence type="ECO:0000313" key="2">
    <source>
        <dbReference type="Proteomes" id="UP000029227"/>
    </source>
</evidence>
<dbReference type="STRING" id="754436.JCM19237_1788"/>
<comment type="caution">
    <text evidence="1">The sequence shown here is derived from an EMBL/GenBank/DDBJ whole genome shotgun (WGS) entry which is preliminary data.</text>
</comment>
<organism evidence="1 2">
    <name type="scientific">Photobacterium aphoticum</name>
    <dbReference type="NCBI Taxonomy" id="754436"/>
    <lineage>
        <taxon>Bacteria</taxon>
        <taxon>Pseudomonadati</taxon>
        <taxon>Pseudomonadota</taxon>
        <taxon>Gammaproteobacteria</taxon>
        <taxon>Vibrionales</taxon>
        <taxon>Vibrionaceae</taxon>
        <taxon>Photobacterium</taxon>
    </lineage>
</organism>
<dbReference type="EMBL" id="BBMN01000010">
    <property type="protein sequence ID" value="GAL06143.1"/>
    <property type="molecule type" value="Genomic_DNA"/>
</dbReference>
<name>A0A090QV59_9GAMM</name>
<evidence type="ECO:0000313" key="1">
    <source>
        <dbReference type="EMBL" id="GAL06143.1"/>
    </source>
</evidence>
<dbReference type="Proteomes" id="UP000029227">
    <property type="component" value="Unassembled WGS sequence"/>
</dbReference>
<sequence>MFAGCNPAKTCNKLDLPHPDGPESAKCCPVGKITEQGSCAFTS</sequence>
<proteinExistence type="predicted"/>
<reference evidence="1 2" key="1">
    <citation type="journal article" date="2014" name="Genome Announc.">
        <title>Draft Genome Sequences of Two Vibrionaceae Species, Vibrio ponticus C121 and Photobacterium aphoticum C119, Isolated as Coral Reef Microbiota.</title>
        <authorList>
            <person name="Al-saari N."/>
            <person name="Meirelles P.M."/>
            <person name="Mino S."/>
            <person name="Suda W."/>
            <person name="Oshima K."/>
            <person name="Hattori M."/>
            <person name="Ohkuma M."/>
            <person name="Thompson F.L."/>
            <person name="Gomez-Gil B."/>
            <person name="Sawabe T."/>
            <person name="Sawabe T."/>
        </authorList>
    </citation>
    <scope>NUCLEOTIDE SEQUENCE [LARGE SCALE GENOMIC DNA]</scope>
    <source>
        <strain evidence="1 2">JCM 19237</strain>
    </source>
</reference>